<name>A0AC60NSU4_IXOPE</name>
<gene>
    <name evidence="1" type="ORF">HPB47_012681</name>
</gene>
<keyword evidence="2" id="KW-1185">Reference proteome</keyword>
<dbReference type="EMBL" id="JABSTQ010011545">
    <property type="protein sequence ID" value="KAG0410190.1"/>
    <property type="molecule type" value="Genomic_DNA"/>
</dbReference>
<comment type="caution">
    <text evidence="1">The sequence shown here is derived from an EMBL/GenBank/DDBJ whole genome shotgun (WGS) entry which is preliminary data.</text>
</comment>
<sequence>MASRTKDNNFGRIRLTEDEEEARQKREAELQRKMLTDKVERMKARIKLQQEEEEQPHKRKRKRRTSAGEPVGSDEAAAKHDPHERKPRKRKYEIYTGEDEKSEDERPAPRPVSRPPPMTFNYQDLLRLANEKKNEPIAIERLAPPSKEEHRPLTKQEKERRMEEELHRKGVKMPSKFPPAKRKDAAAPPRKEAPAAPSRKEVVGPPKNDNARPNGKLPSSSEKVPGPADKQRLSEKQRAVLERQRQMEEEERELEELERKLAERRLAIAQKQKEIEEKEARVTEKRAAPPPAVAKKPGINRPDPGRREAPRDCLGEKRLPTAEERRSKGAEVTGKMSSILKKPTTPSSGSREVLRNGTGGGSGSSSSSGKKPADSQLGYARKSTAFKTQPSRPPSKQAERDSEDENADTFYAYSQKPKGPKSDPPSSRKSTPSSSSAQPSASKRPSSASEKPSSASSAKADCQIRKTTVPSRSKEEERRKAPPDKPAASASSRISAEELARRKEHALKMKRKLELEKEKEREQEKQKSQVSAAPSASKKLSYEEQYEDLYRRLQGNYIESEEDDEEYEDEEDDMDDFIDDTPQSANLDYSKHIREIFGYDRSRFQDDDDDEAMESSYAEQMKEEVRSARIGLKEDIEDMKREEEELRQKQMRKLEMMRKMRRKI</sequence>
<accession>A0AC60NSU4</accession>
<organism evidence="1 2">
    <name type="scientific">Ixodes persulcatus</name>
    <name type="common">Taiga tick</name>
    <dbReference type="NCBI Taxonomy" id="34615"/>
    <lineage>
        <taxon>Eukaryota</taxon>
        <taxon>Metazoa</taxon>
        <taxon>Ecdysozoa</taxon>
        <taxon>Arthropoda</taxon>
        <taxon>Chelicerata</taxon>
        <taxon>Arachnida</taxon>
        <taxon>Acari</taxon>
        <taxon>Parasitiformes</taxon>
        <taxon>Ixodida</taxon>
        <taxon>Ixodoidea</taxon>
        <taxon>Ixodidae</taxon>
        <taxon>Ixodinae</taxon>
        <taxon>Ixodes</taxon>
    </lineage>
</organism>
<evidence type="ECO:0000313" key="2">
    <source>
        <dbReference type="Proteomes" id="UP000805193"/>
    </source>
</evidence>
<reference evidence="1 2" key="1">
    <citation type="journal article" date="2020" name="Cell">
        <title>Large-Scale Comparative Analyses of Tick Genomes Elucidate Their Genetic Diversity and Vector Capacities.</title>
        <authorList>
            <consortium name="Tick Genome and Microbiome Consortium (TIGMIC)"/>
            <person name="Jia N."/>
            <person name="Wang J."/>
            <person name="Shi W."/>
            <person name="Du L."/>
            <person name="Sun Y."/>
            <person name="Zhan W."/>
            <person name="Jiang J.F."/>
            <person name="Wang Q."/>
            <person name="Zhang B."/>
            <person name="Ji P."/>
            <person name="Bell-Sakyi L."/>
            <person name="Cui X.M."/>
            <person name="Yuan T.T."/>
            <person name="Jiang B.G."/>
            <person name="Yang W.F."/>
            <person name="Lam T.T."/>
            <person name="Chang Q.C."/>
            <person name="Ding S.J."/>
            <person name="Wang X.J."/>
            <person name="Zhu J.G."/>
            <person name="Ruan X.D."/>
            <person name="Zhao L."/>
            <person name="Wei J.T."/>
            <person name="Ye R.Z."/>
            <person name="Que T.C."/>
            <person name="Du C.H."/>
            <person name="Zhou Y.H."/>
            <person name="Cheng J.X."/>
            <person name="Dai P.F."/>
            <person name="Guo W.B."/>
            <person name="Han X.H."/>
            <person name="Huang E.J."/>
            <person name="Li L.F."/>
            <person name="Wei W."/>
            <person name="Gao Y.C."/>
            <person name="Liu J.Z."/>
            <person name="Shao H.Z."/>
            <person name="Wang X."/>
            <person name="Wang C.C."/>
            <person name="Yang T.C."/>
            <person name="Huo Q.B."/>
            <person name="Li W."/>
            <person name="Chen H.Y."/>
            <person name="Chen S.E."/>
            <person name="Zhou L.G."/>
            <person name="Ni X.B."/>
            <person name="Tian J.H."/>
            <person name="Sheng Y."/>
            <person name="Liu T."/>
            <person name="Pan Y.S."/>
            <person name="Xia L.Y."/>
            <person name="Li J."/>
            <person name="Zhao F."/>
            <person name="Cao W.C."/>
        </authorList>
    </citation>
    <scope>NUCLEOTIDE SEQUENCE [LARGE SCALE GENOMIC DNA]</scope>
    <source>
        <strain evidence="1">Iper-2018</strain>
    </source>
</reference>
<proteinExistence type="predicted"/>
<protein>
    <submittedName>
        <fullName evidence="1">Uncharacterized protein</fullName>
    </submittedName>
</protein>
<dbReference type="Proteomes" id="UP000805193">
    <property type="component" value="Unassembled WGS sequence"/>
</dbReference>
<evidence type="ECO:0000313" key="1">
    <source>
        <dbReference type="EMBL" id="KAG0410190.1"/>
    </source>
</evidence>